<dbReference type="Pfam" id="PF00083">
    <property type="entry name" value="Sugar_tr"/>
    <property type="match status" value="1"/>
</dbReference>
<evidence type="ECO:0000256" key="1">
    <source>
        <dbReference type="ARBA" id="ARBA00004141"/>
    </source>
</evidence>
<dbReference type="SUPFAM" id="SSF103473">
    <property type="entry name" value="MFS general substrate transporter"/>
    <property type="match status" value="1"/>
</dbReference>
<keyword evidence="4 5" id="KW-0472">Membrane</keyword>
<dbReference type="PANTHER" id="PTHR24064">
    <property type="entry name" value="SOLUTE CARRIER FAMILY 22 MEMBER"/>
    <property type="match status" value="1"/>
</dbReference>
<feature type="transmembrane region" description="Helical" evidence="5">
    <location>
        <begin position="194"/>
        <end position="214"/>
    </location>
</feature>
<protein>
    <recommendedName>
        <fullName evidence="6">Major facilitator superfamily (MFS) profile domain-containing protein</fullName>
    </recommendedName>
</protein>
<dbReference type="Gene3D" id="1.20.1250.20">
    <property type="entry name" value="MFS general substrate transporter like domains"/>
    <property type="match status" value="1"/>
</dbReference>
<dbReference type="InterPro" id="IPR020846">
    <property type="entry name" value="MFS_dom"/>
</dbReference>
<feature type="non-terminal residue" evidence="7">
    <location>
        <position position="561"/>
    </location>
</feature>
<evidence type="ECO:0000256" key="3">
    <source>
        <dbReference type="ARBA" id="ARBA00022989"/>
    </source>
</evidence>
<dbReference type="Proteomes" id="UP001497623">
    <property type="component" value="Unassembled WGS sequence"/>
</dbReference>
<proteinExistence type="predicted"/>
<feature type="transmembrane region" description="Helical" evidence="5">
    <location>
        <begin position="490"/>
        <end position="513"/>
    </location>
</feature>
<keyword evidence="8" id="KW-1185">Reference proteome</keyword>
<dbReference type="GO" id="GO:0016020">
    <property type="term" value="C:membrane"/>
    <property type="evidence" value="ECO:0007669"/>
    <property type="project" value="UniProtKB-SubCell"/>
</dbReference>
<reference evidence="7 8" key="1">
    <citation type="submission" date="2024-05" db="EMBL/GenBank/DDBJ databases">
        <authorList>
            <person name="Wallberg A."/>
        </authorList>
    </citation>
    <scope>NUCLEOTIDE SEQUENCE [LARGE SCALE GENOMIC DNA]</scope>
</reference>
<dbReference type="CDD" id="cd17317">
    <property type="entry name" value="MFS_SLC22"/>
    <property type="match status" value="1"/>
</dbReference>
<evidence type="ECO:0000259" key="6">
    <source>
        <dbReference type="PROSITE" id="PS50850"/>
    </source>
</evidence>
<evidence type="ECO:0000313" key="8">
    <source>
        <dbReference type="Proteomes" id="UP001497623"/>
    </source>
</evidence>
<dbReference type="InterPro" id="IPR005828">
    <property type="entry name" value="MFS_sugar_transport-like"/>
</dbReference>
<feature type="transmembrane region" description="Helical" evidence="5">
    <location>
        <begin position="465"/>
        <end position="484"/>
    </location>
</feature>
<organism evidence="7 8">
    <name type="scientific">Meganyctiphanes norvegica</name>
    <name type="common">Northern krill</name>
    <name type="synonym">Thysanopoda norvegica</name>
    <dbReference type="NCBI Taxonomy" id="48144"/>
    <lineage>
        <taxon>Eukaryota</taxon>
        <taxon>Metazoa</taxon>
        <taxon>Ecdysozoa</taxon>
        <taxon>Arthropoda</taxon>
        <taxon>Crustacea</taxon>
        <taxon>Multicrustacea</taxon>
        <taxon>Malacostraca</taxon>
        <taxon>Eumalacostraca</taxon>
        <taxon>Eucarida</taxon>
        <taxon>Euphausiacea</taxon>
        <taxon>Euphausiidae</taxon>
        <taxon>Meganyctiphanes</taxon>
    </lineage>
</organism>
<evidence type="ECO:0000256" key="4">
    <source>
        <dbReference type="ARBA" id="ARBA00023136"/>
    </source>
</evidence>
<gene>
    <name evidence="7" type="ORF">MNOR_LOCUS11497</name>
</gene>
<evidence type="ECO:0000313" key="7">
    <source>
        <dbReference type="EMBL" id="CAL4081191.1"/>
    </source>
</evidence>
<dbReference type="PROSITE" id="PS00216">
    <property type="entry name" value="SUGAR_TRANSPORT_1"/>
    <property type="match status" value="1"/>
</dbReference>
<evidence type="ECO:0000256" key="5">
    <source>
        <dbReference type="SAM" id="Phobius"/>
    </source>
</evidence>
<sequence>MAEIKGTSYQALPLDDSSTEKSVKNDVLNNVKPLFTKNNEHYDGLDPISLTSSDAYYVVLSYTGNYGRWQWQMFLITSFCGLFTALHNLSAAFMAATPEHWCSIPALENANITLDTRNISIPWIEKDGEWQYSSCEYYVRDYSALVAEGIFDGHKLPDLPTNVSTATCQQWHYDDSIYKTTVVGDWNLVCNQKFLMSVVQSTYMSGVLIGAVILSELSDKFGRRTIALLSAVGFLITSVATAFSNHYITFIVLRFFVAFFGSGLFLPCFVLLMEVVGPEARTFMGMNYQSFFSVGFMLLPLIAYYVREWRNLQLAISIPSVSMLAYYWLLPESPRWLLSHGRQNEALKVLSQIAKVNGKELPKEEELNFLLNKIDESSDEQISLKQKCLKLGSSLVTLVRTPNMRRRCCVMFFAWFVVSMIYYGLTFSGGNIAASVYLMVFLSGVVEIPSYMLVSWTLNLWGRRINLTGLFLICGAACLAIIAVPKEMVWVNMTLASFGKFFNSSAFAVAYIYSAELVPTSVRNICVGTSSMWARLGSTLAPFVVDLLVHYTIPSTVFVGV</sequence>
<name>A0AAV2QEB8_MEGNR</name>
<dbReference type="GO" id="GO:0022857">
    <property type="term" value="F:transmembrane transporter activity"/>
    <property type="evidence" value="ECO:0007669"/>
    <property type="project" value="InterPro"/>
</dbReference>
<feature type="transmembrane region" description="Helical" evidence="5">
    <location>
        <begin position="226"/>
        <end position="245"/>
    </location>
</feature>
<dbReference type="EMBL" id="CAXKWB010006060">
    <property type="protein sequence ID" value="CAL4081191.1"/>
    <property type="molecule type" value="Genomic_DNA"/>
</dbReference>
<dbReference type="InterPro" id="IPR005829">
    <property type="entry name" value="Sugar_transporter_CS"/>
</dbReference>
<dbReference type="InterPro" id="IPR036259">
    <property type="entry name" value="MFS_trans_sf"/>
</dbReference>
<comment type="subcellular location">
    <subcellularLocation>
        <location evidence="1">Membrane</location>
        <topology evidence="1">Multi-pass membrane protein</topology>
    </subcellularLocation>
</comment>
<dbReference type="PROSITE" id="PS50850">
    <property type="entry name" value="MFS"/>
    <property type="match status" value="1"/>
</dbReference>
<dbReference type="AlphaFoldDB" id="A0AAV2QEB8"/>
<feature type="transmembrane region" description="Helical" evidence="5">
    <location>
        <begin position="432"/>
        <end position="453"/>
    </location>
</feature>
<feature type="transmembrane region" description="Helical" evidence="5">
    <location>
        <begin position="288"/>
        <end position="306"/>
    </location>
</feature>
<keyword evidence="3 5" id="KW-1133">Transmembrane helix</keyword>
<accession>A0AAV2QEB8</accession>
<keyword evidence="2 5" id="KW-0812">Transmembrane</keyword>
<evidence type="ECO:0000256" key="2">
    <source>
        <dbReference type="ARBA" id="ARBA00022692"/>
    </source>
</evidence>
<comment type="caution">
    <text evidence="7">The sequence shown here is derived from an EMBL/GenBank/DDBJ whole genome shotgun (WGS) entry which is preliminary data.</text>
</comment>
<feature type="transmembrane region" description="Helical" evidence="5">
    <location>
        <begin position="408"/>
        <end position="426"/>
    </location>
</feature>
<feature type="domain" description="Major facilitator superfamily (MFS) profile" evidence="6">
    <location>
        <begin position="146"/>
        <end position="561"/>
    </location>
</feature>
<feature type="transmembrane region" description="Helical" evidence="5">
    <location>
        <begin position="251"/>
        <end position="276"/>
    </location>
</feature>